<evidence type="ECO:0000256" key="8">
    <source>
        <dbReference type="PROSITE-ProRule" id="PRU01091"/>
    </source>
</evidence>
<keyword evidence="2 7" id="KW-0597">Phosphoprotein</keyword>
<sequence>MVEKILLIDDEPGLLQMVNTLLMKEGFKNVFTAETGGEAIKLIKEIKIDLIVLDVMLPDMDGFELCKRIREETTAPIIFLTARTSDLDKVTGLIIGGDDYLEKPFNPMELVARVKAHLRRQSFFNANAARKNEVYDFGRFSLNVNEGEVIVDGKKIKCPLKEFELLEFFCKYPNQVFSVSALYERVWGESCIGNERTVMVHISRLREKIERNPQQPEFIINVRGFGYKLIST</sequence>
<dbReference type="InterPro" id="IPR039420">
    <property type="entry name" value="WalR-like"/>
</dbReference>
<evidence type="ECO:0000256" key="4">
    <source>
        <dbReference type="ARBA" id="ARBA00023015"/>
    </source>
</evidence>
<dbReference type="Gene3D" id="6.10.250.690">
    <property type="match status" value="1"/>
</dbReference>
<keyword evidence="4" id="KW-0805">Transcription regulation</keyword>
<dbReference type="SUPFAM" id="SSF52172">
    <property type="entry name" value="CheY-like"/>
    <property type="match status" value="1"/>
</dbReference>
<evidence type="ECO:0000313" key="11">
    <source>
        <dbReference type="EMBL" id="MBS4193137.1"/>
    </source>
</evidence>
<dbReference type="EMBL" id="JAGYPM010000008">
    <property type="protein sequence ID" value="MBS4193137.1"/>
    <property type="molecule type" value="Genomic_DNA"/>
</dbReference>
<organism evidence="11 12">
    <name type="scientific">Cytobacillus citreus</name>
    <dbReference type="NCBI Taxonomy" id="2833586"/>
    <lineage>
        <taxon>Bacteria</taxon>
        <taxon>Bacillati</taxon>
        <taxon>Bacillota</taxon>
        <taxon>Bacilli</taxon>
        <taxon>Bacillales</taxon>
        <taxon>Bacillaceae</taxon>
        <taxon>Cytobacillus</taxon>
    </lineage>
</organism>
<evidence type="ECO:0000313" key="12">
    <source>
        <dbReference type="Proteomes" id="UP000681027"/>
    </source>
</evidence>
<dbReference type="InterPro" id="IPR001789">
    <property type="entry name" value="Sig_transdc_resp-reg_receiver"/>
</dbReference>
<dbReference type="Gene3D" id="1.10.10.10">
    <property type="entry name" value="Winged helix-like DNA-binding domain superfamily/Winged helix DNA-binding domain"/>
    <property type="match status" value="1"/>
</dbReference>
<evidence type="ECO:0000256" key="1">
    <source>
        <dbReference type="ARBA" id="ARBA00004496"/>
    </source>
</evidence>
<evidence type="ECO:0000259" key="10">
    <source>
        <dbReference type="PROSITE" id="PS51755"/>
    </source>
</evidence>
<keyword evidence="12" id="KW-1185">Reference proteome</keyword>
<keyword evidence="3" id="KW-0902">Two-component regulatory system</keyword>
<dbReference type="InterPro" id="IPR001867">
    <property type="entry name" value="OmpR/PhoB-type_DNA-bd"/>
</dbReference>
<dbReference type="Gene3D" id="3.40.50.2300">
    <property type="match status" value="1"/>
</dbReference>
<protein>
    <submittedName>
        <fullName evidence="11">Response regulator transcription factor</fullName>
    </submittedName>
</protein>
<dbReference type="PROSITE" id="PS50110">
    <property type="entry name" value="RESPONSE_REGULATORY"/>
    <property type="match status" value="1"/>
</dbReference>
<dbReference type="CDD" id="cd17574">
    <property type="entry name" value="REC_OmpR"/>
    <property type="match status" value="1"/>
</dbReference>
<dbReference type="SMART" id="SM00862">
    <property type="entry name" value="Trans_reg_C"/>
    <property type="match status" value="1"/>
</dbReference>
<keyword evidence="5 8" id="KW-0238">DNA-binding</keyword>
<evidence type="ECO:0000256" key="5">
    <source>
        <dbReference type="ARBA" id="ARBA00023125"/>
    </source>
</evidence>
<dbReference type="Pfam" id="PF00072">
    <property type="entry name" value="Response_reg"/>
    <property type="match status" value="1"/>
</dbReference>
<dbReference type="CDD" id="cd00383">
    <property type="entry name" value="trans_reg_C"/>
    <property type="match status" value="1"/>
</dbReference>
<dbReference type="InterPro" id="IPR016032">
    <property type="entry name" value="Sig_transdc_resp-reg_C-effctor"/>
</dbReference>
<reference evidence="11 12" key="1">
    <citation type="submission" date="2021-05" db="EMBL/GenBank/DDBJ databases">
        <title>Novel Bacillus species.</title>
        <authorList>
            <person name="Liu G."/>
        </authorList>
    </citation>
    <scope>NUCLEOTIDE SEQUENCE [LARGE SCALE GENOMIC DNA]</scope>
    <source>
        <strain evidence="11 12">FJAT-49705</strain>
    </source>
</reference>
<accession>A0ABS5NZ70</accession>
<dbReference type="PROSITE" id="PS51755">
    <property type="entry name" value="OMPR_PHOB"/>
    <property type="match status" value="1"/>
</dbReference>
<feature type="DNA-binding region" description="OmpR/PhoB-type" evidence="8">
    <location>
        <begin position="132"/>
        <end position="231"/>
    </location>
</feature>
<dbReference type="InterPro" id="IPR036388">
    <property type="entry name" value="WH-like_DNA-bd_sf"/>
</dbReference>
<dbReference type="InterPro" id="IPR011006">
    <property type="entry name" value="CheY-like_superfamily"/>
</dbReference>
<evidence type="ECO:0000256" key="2">
    <source>
        <dbReference type="ARBA" id="ARBA00022553"/>
    </source>
</evidence>
<name>A0ABS5NZ70_9BACI</name>
<dbReference type="Proteomes" id="UP000681027">
    <property type="component" value="Unassembled WGS sequence"/>
</dbReference>
<dbReference type="SMART" id="SM00448">
    <property type="entry name" value="REC"/>
    <property type="match status" value="1"/>
</dbReference>
<keyword evidence="6" id="KW-0804">Transcription</keyword>
<evidence type="ECO:0000259" key="9">
    <source>
        <dbReference type="PROSITE" id="PS50110"/>
    </source>
</evidence>
<evidence type="ECO:0000256" key="3">
    <source>
        <dbReference type="ARBA" id="ARBA00023012"/>
    </source>
</evidence>
<dbReference type="PANTHER" id="PTHR48111:SF52">
    <property type="entry name" value="TRANSCRIPTIONAL REGULATORY PROTEIN YVRH"/>
    <property type="match status" value="1"/>
</dbReference>
<gene>
    <name evidence="11" type="ORF">KHA94_23815</name>
</gene>
<comment type="caution">
    <text evidence="11">The sequence shown here is derived from an EMBL/GenBank/DDBJ whole genome shotgun (WGS) entry which is preliminary data.</text>
</comment>
<dbReference type="RefSeq" id="WP_213104571.1">
    <property type="nucleotide sequence ID" value="NZ_JAGYPM010000008.1"/>
</dbReference>
<feature type="domain" description="Response regulatory" evidence="9">
    <location>
        <begin position="4"/>
        <end position="118"/>
    </location>
</feature>
<dbReference type="SUPFAM" id="SSF46894">
    <property type="entry name" value="C-terminal effector domain of the bipartite response regulators"/>
    <property type="match status" value="1"/>
</dbReference>
<dbReference type="PANTHER" id="PTHR48111">
    <property type="entry name" value="REGULATOR OF RPOS"/>
    <property type="match status" value="1"/>
</dbReference>
<feature type="modified residue" description="4-aspartylphosphate" evidence="7">
    <location>
        <position position="54"/>
    </location>
</feature>
<proteinExistence type="predicted"/>
<feature type="domain" description="OmpR/PhoB-type" evidence="10">
    <location>
        <begin position="132"/>
        <end position="231"/>
    </location>
</feature>
<comment type="subcellular location">
    <subcellularLocation>
        <location evidence="1">Cytoplasm</location>
    </subcellularLocation>
</comment>
<evidence type="ECO:0000256" key="7">
    <source>
        <dbReference type="PROSITE-ProRule" id="PRU00169"/>
    </source>
</evidence>
<evidence type="ECO:0000256" key="6">
    <source>
        <dbReference type="ARBA" id="ARBA00023163"/>
    </source>
</evidence>
<dbReference type="Pfam" id="PF00486">
    <property type="entry name" value="Trans_reg_C"/>
    <property type="match status" value="1"/>
</dbReference>